<evidence type="ECO:0000256" key="1">
    <source>
        <dbReference type="ARBA" id="ARBA00004651"/>
    </source>
</evidence>
<evidence type="ECO:0000256" key="7">
    <source>
        <dbReference type="SAM" id="Phobius"/>
    </source>
</evidence>
<sequence length="412" mass="45461">MFPNFLSNTFSSLQSRNFRNFWLGQCISVIGTWVQRTAQTWLVYKMTNSALLVGILSACQFIPILLLTLFAGTIIDRFPKKKILLLTQSGFLILGLIMTSLVFFNLIKYWEILLIAIGYGILQSFDTPTRQAFVFELVGPKNLLNGISLNSSVFNLAKIIGPSIAGVLMANFSIVFCFLIDACSYSAVLLGLFFIDNLPAVAPANHKNIFREIQVGVKYITKEPAIRLSAEIMLVICTLNFNNNVIIPVYAKTVLHAGAQTFANLLSAVGVGSLIAAFIMSYLAKNGKNQRLYLVIIIGSILSQTLMLFVHTYGLALLMMSLVGFCNMIFLNQSNAAFQYSVPNELRGRIMSVYVLLNQGTTPIGSLFVGSLMDVTSGLWGFPGCGILAGVLMLPIVLEHKHLLKQWLVKNE</sequence>
<comment type="subcellular location">
    <subcellularLocation>
        <location evidence="1">Cell membrane</location>
        <topology evidence="1">Multi-pass membrane protein</topology>
    </subcellularLocation>
</comment>
<proteinExistence type="predicted"/>
<dbReference type="InterPro" id="IPR020846">
    <property type="entry name" value="MFS_dom"/>
</dbReference>
<evidence type="ECO:0000256" key="2">
    <source>
        <dbReference type="ARBA" id="ARBA00022448"/>
    </source>
</evidence>
<dbReference type="SUPFAM" id="SSF103473">
    <property type="entry name" value="MFS general substrate transporter"/>
    <property type="match status" value="1"/>
</dbReference>
<keyword evidence="5 7" id="KW-1133">Transmembrane helix</keyword>
<dbReference type="PROSITE" id="PS50850">
    <property type="entry name" value="MFS"/>
    <property type="match status" value="1"/>
</dbReference>
<protein>
    <submittedName>
        <fullName evidence="9">MFS transporter</fullName>
    </submittedName>
</protein>
<dbReference type="PANTHER" id="PTHR23513">
    <property type="entry name" value="INTEGRAL MEMBRANE EFFLUX PROTEIN-RELATED"/>
    <property type="match status" value="1"/>
</dbReference>
<evidence type="ECO:0000256" key="4">
    <source>
        <dbReference type="ARBA" id="ARBA00022692"/>
    </source>
</evidence>
<dbReference type="InterPro" id="IPR036259">
    <property type="entry name" value="MFS_trans_sf"/>
</dbReference>
<dbReference type="Gene3D" id="1.20.1250.20">
    <property type="entry name" value="MFS general substrate transporter like domains"/>
    <property type="match status" value="1"/>
</dbReference>
<dbReference type="RefSeq" id="WP_253362126.1">
    <property type="nucleotide sequence ID" value="NZ_JAIULA010000032.1"/>
</dbReference>
<keyword evidence="2" id="KW-0813">Transport</keyword>
<organism evidence="9 10">
    <name type="scientific">Ligilactobacillus ubinensis</name>
    <dbReference type="NCBI Taxonomy" id="2876789"/>
    <lineage>
        <taxon>Bacteria</taxon>
        <taxon>Bacillati</taxon>
        <taxon>Bacillota</taxon>
        <taxon>Bacilli</taxon>
        <taxon>Lactobacillales</taxon>
        <taxon>Lactobacillaceae</taxon>
        <taxon>Ligilactobacillus</taxon>
    </lineage>
</organism>
<feature type="transmembrane region" description="Helical" evidence="7">
    <location>
        <begin position="291"/>
        <end position="309"/>
    </location>
</feature>
<feature type="transmembrane region" description="Helical" evidence="7">
    <location>
        <begin position="379"/>
        <end position="398"/>
    </location>
</feature>
<keyword evidence="10" id="KW-1185">Reference proteome</keyword>
<name>A0A9X2JME7_9LACO</name>
<feature type="transmembrane region" description="Helical" evidence="7">
    <location>
        <begin position="315"/>
        <end position="332"/>
    </location>
</feature>
<dbReference type="EMBL" id="JAIULA010000032">
    <property type="protein sequence ID" value="MCP0887968.1"/>
    <property type="molecule type" value="Genomic_DNA"/>
</dbReference>
<keyword evidence="3" id="KW-1003">Cell membrane</keyword>
<dbReference type="Proteomes" id="UP001139006">
    <property type="component" value="Unassembled WGS sequence"/>
</dbReference>
<keyword evidence="6 7" id="KW-0472">Membrane</keyword>
<gene>
    <name evidence="9" type="ORF">LB941_11560</name>
</gene>
<evidence type="ECO:0000256" key="5">
    <source>
        <dbReference type="ARBA" id="ARBA00022989"/>
    </source>
</evidence>
<evidence type="ECO:0000313" key="10">
    <source>
        <dbReference type="Proteomes" id="UP001139006"/>
    </source>
</evidence>
<dbReference type="Pfam" id="PF05977">
    <property type="entry name" value="MFS_3"/>
    <property type="match status" value="1"/>
</dbReference>
<evidence type="ECO:0000313" key="9">
    <source>
        <dbReference type="EMBL" id="MCP0887968.1"/>
    </source>
</evidence>
<dbReference type="CDD" id="cd06173">
    <property type="entry name" value="MFS_MefA_like"/>
    <property type="match status" value="1"/>
</dbReference>
<feature type="transmembrane region" description="Helical" evidence="7">
    <location>
        <begin position="353"/>
        <end position="373"/>
    </location>
</feature>
<keyword evidence="4 7" id="KW-0812">Transmembrane</keyword>
<feature type="domain" description="Major facilitator superfamily (MFS) profile" evidence="8">
    <location>
        <begin position="12"/>
        <end position="401"/>
    </location>
</feature>
<feature type="transmembrane region" description="Helical" evidence="7">
    <location>
        <begin position="83"/>
        <end position="104"/>
    </location>
</feature>
<comment type="caution">
    <text evidence="9">The sequence shown here is derived from an EMBL/GenBank/DDBJ whole genome shotgun (WGS) entry which is preliminary data.</text>
</comment>
<feature type="transmembrane region" description="Helical" evidence="7">
    <location>
        <begin position="50"/>
        <end position="71"/>
    </location>
</feature>
<evidence type="ECO:0000256" key="6">
    <source>
        <dbReference type="ARBA" id="ARBA00023136"/>
    </source>
</evidence>
<accession>A0A9X2JME7</accession>
<feature type="transmembrane region" description="Helical" evidence="7">
    <location>
        <begin position="262"/>
        <end position="284"/>
    </location>
</feature>
<dbReference type="AlphaFoldDB" id="A0A9X2JME7"/>
<dbReference type="InterPro" id="IPR010290">
    <property type="entry name" value="TM_effector"/>
</dbReference>
<dbReference type="PANTHER" id="PTHR23513:SF11">
    <property type="entry name" value="STAPHYLOFERRIN A TRANSPORTER"/>
    <property type="match status" value="1"/>
</dbReference>
<dbReference type="GO" id="GO:0022857">
    <property type="term" value="F:transmembrane transporter activity"/>
    <property type="evidence" value="ECO:0007669"/>
    <property type="project" value="InterPro"/>
</dbReference>
<reference evidence="9 10" key="1">
    <citation type="journal article" date="2023" name="Int. J. Syst. Evol. Microbiol.">
        <title>Ligilactobacillus ubinensis sp. nov., a novel species isolated from the wild ferment of a durian fruit (Durio zibethinus).</title>
        <authorList>
            <person name="Heng Y.C."/>
            <person name="Menon N."/>
            <person name="Chen B."/>
            <person name="Loo B.Z.L."/>
            <person name="Wong G.W.J."/>
            <person name="Lim A.C.H."/>
            <person name="Silvaraju S."/>
            <person name="Kittelmann S."/>
        </authorList>
    </citation>
    <scope>NUCLEOTIDE SEQUENCE [LARGE SCALE GENOMIC DNA]</scope>
    <source>
        <strain evidence="9 10">WILCCON 0076</strain>
    </source>
</reference>
<evidence type="ECO:0000259" key="8">
    <source>
        <dbReference type="PROSITE" id="PS50850"/>
    </source>
</evidence>
<evidence type="ECO:0000256" key="3">
    <source>
        <dbReference type="ARBA" id="ARBA00022475"/>
    </source>
</evidence>
<dbReference type="GO" id="GO:0005886">
    <property type="term" value="C:plasma membrane"/>
    <property type="evidence" value="ECO:0007669"/>
    <property type="project" value="UniProtKB-SubCell"/>
</dbReference>